<evidence type="ECO:0000256" key="1">
    <source>
        <dbReference type="ARBA" id="ARBA00022448"/>
    </source>
</evidence>
<organism evidence="2 3">
    <name type="scientific">Hyphomicrobium album</name>
    <dbReference type="NCBI Taxonomy" id="2665159"/>
    <lineage>
        <taxon>Bacteria</taxon>
        <taxon>Pseudomonadati</taxon>
        <taxon>Pseudomonadota</taxon>
        <taxon>Alphaproteobacteria</taxon>
        <taxon>Hyphomicrobiales</taxon>
        <taxon>Hyphomicrobiaceae</taxon>
        <taxon>Hyphomicrobium</taxon>
    </lineage>
</organism>
<accession>A0A6I3KDH0</accession>
<dbReference type="PANTHER" id="PTHR30097">
    <property type="entry name" value="CATION EFFLUX SYSTEM PROTEIN CUSB"/>
    <property type="match status" value="1"/>
</dbReference>
<keyword evidence="3" id="KW-1185">Reference proteome</keyword>
<protein>
    <recommendedName>
        <fullName evidence="4">Multidrug efflux pump subunit AcrA (Membrane-fusion protein)</fullName>
    </recommendedName>
</protein>
<evidence type="ECO:0008006" key="4">
    <source>
        <dbReference type="Google" id="ProtNLM"/>
    </source>
</evidence>
<dbReference type="Proteomes" id="UP000440694">
    <property type="component" value="Unassembled WGS sequence"/>
</dbReference>
<evidence type="ECO:0000313" key="3">
    <source>
        <dbReference type="Proteomes" id="UP000440694"/>
    </source>
</evidence>
<reference evidence="2 3" key="1">
    <citation type="submission" date="2019-11" db="EMBL/GenBank/DDBJ databases">
        <title>Identification of a novel strain.</title>
        <authorList>
            <person name="Xu Q."/>
            <person name="Wang G."/>
        </authorList>
    </citation>
    <scope>NUCLEOTIDE SEQUENCE [LARGE SCALE GENOMIC DNA]</scope>
    <source>
        <strain evidence="3">xq</strain>
    </source>
</reference>
<dbReference type="PANTHER" id="PTHR30097:SF4">
    <property type="entry name" value="SLR6042 PROTEIN"/>
    <property type="match status" value="1"/>
</dbReference>
<dbReference type="GO" id="GO:0030313">
    <property type="term" value="C:cell envelope"/>
    <property type="evidence" value="ECO:0007669"/>
    <property type="project" value="TreeGrafter"/>
</dbReference>
<dbReference type="InterPro" id="IPR051909">
    <property type="entry name" value="MFP_Cation_Efflux"/>
</dbReference>
<proteinExistence type="predicted"/>
<comment type="caution">
    <text evidence="2">The sequence shown here is derived from an EMBL/GenBank/DDBJ whole genome shotgun (WGS) entry which is preliminary data.</text>
</comment>
<name>A0A6I3KDH0_9HYPH</name>
<dbReference type="RefSeq" id="WP_154737494.1">
    <property type="nucleotide sequence ID" value="NZ_WMBQ01000001.1"/>
</dbReference>
<dbReference type="AlphaFoldDB" id="A0A6I3KDH0"/>
<dbReference type="EMBL" id="WMBQ01000001">
    <property type="protein sequence ID" value="MTD92904.1"/>
    <property type="molecule type" value="Genomic_DNA"/>
</dbReference>
<dbReference type="GO" id="GO:0015679">
    <property type="term" value="P:plasma membrane copper ion transport"/>
    <property type="evidence" value="ECO:0007669"/>
    <property type="project" value="TreeGrafter"/>
</dbReference>
<dbReference type="GO" id="GO:0060003">
    <property type="term" value="P:copper ion export"/>
    <property type="evidence" value="ECO:0007669"/>
    <property type="project" value="TreeGrafter"/>
</dbReference>
<sequence>MKRLRTGLIGLGVVALLAGIAAVTVIGFVEGRQEAAHEAEREAPIKPPLRVTMPERGEPVITLDAQAQEAVGLKLATLPHGKYQDQVRAYGTVLDLTTLTTLNTNYVTAVSQLNTARARVAASQPAFTRAQALYAKNIGNLVQVQTTEAALIADRAAVEAAESQVRTLRATALQEWGPVIGNSMVADGGLITRLIERTEFLLQVTLPPGVNLADVPGEASVEIGDSARRTQVRYISPATRADPRIQGVTYFYAATSNSGVLPGMNVRVFLANGPPVEGAIVPNAAIVWWAGRAWVYRRLSDTTFSRHAIPTEMPAEKGAGYIVPASMFAPREEIVVAASQLLLSEEFRAQIQVEGDDD</sequence>
<evidence type="ECO:0000313" key="2">
    <source>
        <dbReference type="EMBL" id="MTD92904.1"/>
    </source>
</evidence>
<keyword evidence="1" id="KW-0813">Transport</keyword>
<gene>
    <name evidence="2" type="ORF">GIW81_00990</name>
</gene>